<sequence length="658" mass="76154">MPSVTKYTVNLEDENDSKEFGSFVMPSVTKYTVNLEDENDSKEFGSLVMPSVTKYTVNLEDENDSKEFGSLVMPSVTKYTVNLEDENDSKEFGSLVMPSVTKYTVNLEDENDSKEFGSFVMPSVKKYTVNLEDENDSKEFGSLVMPSVTKYTVNLEDENDSKEFGSLVMPSVTKYTVNLEDENDSKEFGSLVMPSVTKYTVNLEDENDSKEFGSLVMPSVTKYTVNLEDENDSKEFELIALTALFVLVIVLVYAAFEPITNDTDRNSTRGVIAALGVFIALGVTIMPDGPFRWPHPALWRLFFCLSILYELSLIFALFQSPNDARKLLKHFDKNLGKELDEISYDGSCLIYDPSIPDDLWHNVRNKLDVFVPTHFFGWLLKTLVLRDWWLCTVISVMFEILEYTLEHQLPNFSECWWDHWIMDVLVCNGLGIVCGLYTLEYFSMKKYHWRGLWNIPTYRGKLKRIFAQLGPYDFIKFEWRPLSSLGRWGATLTIVFVFLLTELNTFYLKFFLWIPPDHWLNLARLLVMLFWGAVALREVFQYLDDPGCKSFGRQSWTLLTIVFTEFLIVIRFGGETISKPIPRFIALFWVLGLIALLCYTVWAFILNRKATPKETELEVEEERYRWLQDSKCLKGFSEFWLSRFANGLYNDFTEAVKN</sequence>
<dbReference type="GO" id="GO:0106245">
    <property type="term" value="F:L-serine-phosphatidylethanolamine phosphatidyltransferase activity"/>
    <property type="evidence" value="ECO:0007669"/>
    <property type="project" value="UniProtKB-UniRule"/>
</dbReference>
<evidence type="ECO:0000256" key="11">
    <source>
        <dbReference type="ARBA" id="ARBA00023136"/>
    </source>
</evidence>
<evidence type="ECO:0000256" key="5">
    <source>
        <dbReference type="ARBA" id="ARBA00022516"/>
    </source>
</evidence>
<evidence type="ECO:0000256" key="9">
    <source>
        <dbReference type="ARBA" id="ARBA00022989"/>
    </source>
</evidence>
<comment type="caution">
    <text evidence="23">The sequence shown here is derived from an EMBL/GenBank/DDBJ whole genome shotgun (WGS) entry which is preliminary data.</text>
</comment>
<feature type="transmembrane region" description="Helical" evidence="22">
    <location>
        <begin position="298"/>
        <end position="318"/>
    </location>
</feature>
<feature type="transmembrane region" description="Helical" evidence="22">
    <location>
        <begin position="586"/>
        <end position="606"/>
    </location>
</feature>
<comment type="subcellular location">
    <subcellularLocation>
        <location evidence="1 22">Endoplasmic reticulum membrane</location>
        <topology evidence="1 22">Multi-pass membrane protein</topology>
    </subcellularLocation>
</comment>
<comment type="catalytic activity">
    <reaction evidence="14">
        <text>1-hexadecanoyl-2-(9Z-octadecenoyl)-sn-glycero-3-phosphoethanolamine + L-serine = 1-hexadecanoyl-2-(9Z-octadecenoyl)-sn-glycero-3-phospho-L-serine + ethanolamine</text>
        <dbReference type="Rhea" id="RHEA:41484"/>
        <dbReference type="ChEBI" id="CHEBI:33384"/>
        <dbReference type="ChEBI" id="CHEBI:57603"/>
        <dbReference type="ChEBI" id="CHEBI:73007"/>
        <dbReference type="ChEBI" id="CHEBI:75029"/>
    </reaction>
    <physiologicalReaction direction="left-to-right" evidence="14">
        <dbReference type="Rhea" id="RHEA:41485"/>
    </physiologicalReaction>
</comment>
<evidence type="ECO:0000256" key="3">
    <source>
        <dbReference type="ARBA" id="ARBA00005189"/>
    </source>
</evidence>
<feature type="transmembrane region" description="Helical" evidence="22">
    <location>
        <begin position="556"/>
        <end position="574"/>
    </location>
</feature>
<name>A0AA88KTY0_ARTSF</name>
<feature type="transmembrane region" description="Helical" evidence="22">
    <location>
        <begin position="485"/>
        <end position="507"/>
    </location>
</feature>
<keyword evidence="24" id="KW-1185">Reference proteome</keyword>
<keyword evidence="5 22" id="KW-0444">Lipid biosynthesis</keyword>
<dbReference type="Proteomes" id="UP001187531">
    <property type="component" value="Unassembled WGS sequence"/>
</dbReference>
<keyword evidence="6 22" id="KW-0808">Transferase</keyword>
<evidence type="ECO:0000256" key="4">
    <source>
        <dbReference type="ARBA" id="ARBA00008671"/>
    </source>
</evidence>
<evidence type="ECO:0000256" key="8">
    <source>
        <dbReference type="ARBA" id="ARBA00022824"/>
    </source>
</evidence>
<comment type="catalytic activity">
    <reaction evidence="18">
        <text>1-octadecanoyl-2-(4Z,7Z,10Z,13Z,16Z,19Z-docosahexaenoyl)-sn-glycero-3-phosphoethanolamine + L-serine = 1-octadecanoyl-2-(4Z,7Z,10Z,13Z,16Z,19Z-docosahexaenoyl)-sn-glycero-3-phosphoserine + ethanolamine</text>
        <dbReference type="Rhea" id="RHEA:41492"/>
        <dbReference type="ChEBI" id="CHEBI:33384"/>
        <dbReference type="ChEBI" id="CHEBI:57603"/>
        <dbReference type="ChEBI" id="CHEBI:78265"/>
        <dbReference type="ChEBI" id="CHEBI:78266"/>
    </reaction>
    <physiologicalReaction direction="left-to-right" evidence="18">
        <dbReference type="Rhea" id="RHEA:41493"/>
    </physiologicalReaction>
</comment>
<dbReference type="GO" id="GO:0006659">
    <property type="term" value="P:phosphatidylserine biosynthetic process"/>
    <property type="evidence" value="ECO:0007669"/>
    <property type="project" value="UniProtKB-UniRule"/>
</dbReference>
<keyword evidence="8 22" id="KW-0256">Endoplasmic reticulum</keyword>
<evidence type="ECO:0000256" key="16">
    <source>
        <dbReference type="ARBA" id="ARBA00035875"/>
    </source>
</evidence>
<comment type="catalytic activity">
    <reaction evidence="19">
        <text>1-(1Z-octadecenyl)-2-(4Z,7Z,10Z,13Z,16Z,19Z-docosahexaenoyl)-sn-glycero-3-phosphoethanolamine + L-serine = 1-(1Z-octadecenyl)-2-(4Z,7Z,10Z,13Z,16Z,19Z-docosahexaenoyl)-sn-glycero-3-phospho-L-serine + ethanolamine</text>
        <dbReference type="Rhea" id="RHEA:41496"/>
        <dbReference type="ChEBI" id="CHEBI:33384"/>
        <dbReference type="ChEBI" id="CHEBI:57603"/>
        <dbReference type="ChEBI" id="CHEBI:78263"/>
        <dbReference type="ChEBI" id="CHEBI:78264"/>
    </reaction>
    <physiologicalReaction direction="left-to-right" evidence="19">
        <dbReference type="Rhea" id="RHEA:41497"/>
    </physiologicalReaction>
</comment>
<dbReference type="GO" id="GO:0005789">
    <property type="term" value="C:endoplasmic reticulum membrane"/>
    <property type="evidence" value="ECO:0007669"/>
    <property type="project" value="UniProtKB-SubCell"/>
</dbReference>
<evidence type="ECO:0000256" key="13">
    <source>
        <dbReference type="ARBA" id="ARBA00023264"/>
    </source>
</evidence>
<keyword evidence="12 22" id="KW-0594">Phospholipid biosynthesis</keyword>
<evidence type="ECO:0000256" key="6">
    <source>
        <dbReference type="ARBA" id="ARBA00022679"/>
    </source>
</evidence>
<evidence type="ECO:0000256" key="21">
    <source>
        <dbReference type="ARBA" id="ARBA00036733"/>
    </source>
</evidence>
<keyword evidence="11 22" id="KW-0472">Membrane</keyword>
<dbReference type="PANTHER" id="PTHR15362">
    <property type="entry name" value="PHOSPHATIDYLINOSITOL SYNTHASE"/>
    <property type="match status" value="1"/>
</dbReference>
<evidence type="ECO:0000313" key="24">
    <source>
        <dbReference type="Proteomes" id="UP001187531"/>
    </source>
</evidence>
<feature type="transmembrane region" description="Helical" evidence="22">
    <location>
        <begin position="519"/>
        <end position="536"/>
    </location>
</feature>
<organism evidence="23 24">
    <name type="scientific">Artemia franciscana</name>
    <name type="common">Brine shrimp</name>
    <name type="synonym">Artemia sanfranciscana</name>
    <dbReference type="NCBI Taxonomy" id="6661"/>
    <lineage>
        <taxon>Eukaryota</taxon>
        <taxon>Metazoa</taxon>
        <taxon>Ecdysozoa</taxon>
        <taxon>Arthropoda</taxon>
        <taxon>Crustacea</taxon>
        <taxon>Branchiopoda</taxon>
        <taxon>Anostraca</taxon>
        <taxon>Artemiidae</taxon>
        <taxon>Artemia</taxon>
    </lineage>
</organism>
<keyword evidence="13 22" id="KW-1208">Phospholipid metabolism</keyword>
<comment type="catalytic activity">
    <reaction evidence="17">
        <text>1-octadecanoyl-2-(5Z,8Z,11Z,14Z)-eicosatetraenoyl-sn-glycero-3-phosphoethanolamine + L-serine = 1-octadecanoyl-2-(5Z,8Z,11Z,14Z)-eicosatetraenoyl-sn-glycero-3-phosphoserine + ethanolamine</text>
        <dbReference type="Rhea" id="RHEA:41500"/>
        <dbReference type="ChEBI" id="CHEBI:33384"/>
        <dbReference type="ChEBI" id="CHEBI:57603"/>
        <dbReference type="ChEBI" id="CHEBI:78268"/>
        <dbReference type="ChEBI" id="CHEBI:78269"/>
    </reaction>
    <physiologicalReaction direction="left-to-right" evidence="17">
        <dbReference type="Rhea" id="RHEA:41501"/>
    </physiologicalReaction>
</comment>
<evidence type="ECO:0000256" key="19">
    <source>
        <dbReference type="ARBA" id="ARBA00036623"/>
    </source>
</evidence>
<dbReference type="InterPro" id="IPR004277">
    <property type="entry name" value="PSS"/>
</dbReference>
<gene>
    <name evidence="23" type="ORF">QYM36_019047</name>
</gene>
<dbReference type="AlphaFoldDB" id="A0AA88KTY0"/>
<comment type="pathway">
    <text evidence="3">Lipid metabolism.</text>
</comment>
<reference evidence="23" key="1">
    <citation type="submission" date="2023-07" db="EMBL/GenBank/DDBJ databases">
        <title>Chromosome-level genome assembly of Artemia franciscana.</title>
        <authorList>
            <person name="Jo E."/>
        </authorList>
    </citation>
    <scope>NUCLEOTIDE SEQUENCE</scope>
    <source>
        <tissue evidence="23">Whole body</tissue>
    </source>
</reference>
<comment type="catalytic activity">
    <reaction evidence="20">
        <text>1-octadecanoyl-2-(9Z-octadecenoyl)-sn-glycero-3-phosphoethanolamine + L-serine = 1-octadecanoyl-2-(9Z-octadecenoyl)-sn-glycero-3-phospho-L-serine + ethanolamine</text>
        <dbReference type="Rhea" id="RHEA:40795"/>
        <dbReference type="ChEBI" id="CHEBI:33384"/>
        <dbReference type="ChEBI" id="CHEBI:57603"/>
        <dbReference type="ChEBI" id="CHEBI:75038"/>
        <dbReference type="ChEBI" id="CHEBI:78260"/>
    </reaction>
    <physiologicalReaction direction="left-to-right" evidence="20">
        <dbReference type="Rhea" id="RHEA:40796"/>
    </physiologicalReaction>
</comment>
<accession>A0AA88KTY0</accession>
<evidence type="ECO:0000256" key="20">
    <source>
        <dbReference type="ARBA" id="ARBA00036644"/>
    </source>
</evidence>
<evidence type="ECO:0000256" key="17">
    <source>
        <dbReference type="ARBA" id="ARBA00035955"/>
    </source>
</evidence>
<proteinExistence type="inferred from homology"/>
<evidence type="ECO:0000256" key="14">
    <source>
        <dbReference type="ARBA" id="ARBA00035767"/>
    </source>
</evidence>
<keyword evidence="10 22" id="KW-0443">Lipid metabolism</keyword>
<keyword evidence="9 22" id="KW-1133">Transmembrane helix</keyword>
<feature type="transmembrane region" description="Helical" evidence="22">
    <location>
        <begin position="268"/>
        <end position="286"/>
    </location>
</feature>
<comment type="similarity">
    <text evidence="4 22">Belongs to the phosphatidyl serine synthase family.</text>
</comment>
<dbReference type="PANTHER" id="PTHR15362:SF7">
    <property type="entry name" value="PHOSPHATIDYLSERINE SYNTHASE 2"/>
    <property type="match status" value="1"/>
</dbReference>
<evidence type="ECO:0000313" key="23">
    <source>
        <dbReference type="EMBL" id="KAK2702341.1"/>
    </source>
</evidence>
<evidence type="ECO:0000256" key="10">
    <source>
        <dbReference type="ARBA" id="ARBA00023098"/>
    </source>
</evidence>
<evidence type="ECO:0000256" key="1">
    <source>
        <dbReference type="ARBA" id="ARBA00004477"/>
    </source>
</evidence>
<comment type="catalytic activity">
    <reaction evidence="22">
        <text>a 1,2-diacyl-sn-glycero-3-phosphoethanolamine + L-serine = a 1,2-diacyl-sn-glycero-3-phospho-L-serine + ethanolamine</text>
        <dbReference type="Rhea" id="RHEA:27606"/>
        <dbReference type="ChEBI" id="CHEBI:33384"/>
        <dbReference type="ChEBI" id="CHEBI:57262"/>
        <dbReference type="ChEBI" id="CHEBI:57603"/>
        <dbReference type="ChEBI" id="CHEBI:64612"/>
        <dbReference type="EC" id="2.7.8.29"/>
    </reaction>
</comment>
<feature type="transmembrane region" description="Helical" evidence="22">
    <location>
        <begin position="388"/>
        <end position="405"/>
    </location>
</feature>
<evidence type="ECO:0000256" key="7">
    <source>
        <dbReference type="ARBA" id="ARBA00022692"/>
    </source>
</evidence>
<evidence type="ECO:0000256" key="12">
    <source>
        <dbReference type="ARBA" id="ARBA00023209"/>
    </source>
</evidence>
<feature type="transmembrane region" description="Helical" evidence="22">
    <location>
        <begin position="420"/>
        <end position="439"/>
    </location>
</feature>
<comment type="catalytic activity">
    <reaction evidence="21">
        <text>1-(1Z-octadecenyl)-2-(5Z,8Z,11Z,14Z- eicosatetraenoyl)-sn-glycero-3-phosphoethanolamine + L-serine = 1-(1Z-octadecenyl)-2-(5Z,8Z,11Z,14Z-eicosatetraenoyl)-sn-glycero-3-phospho-L-serine + ethanolamine</text>
        <dbReference type="Rhea" id="RHEA:41604"/>
        <dbReference type="ChEBI" id="CHEBI:33384"/>
        <dbReference type="ChEBI" id="CHEBI:57603"/>
        <dbReference type="ChEBI" id="CHEBI:78342"/>
        <dbReference type="ChEBI" id="CHEBI:78343"/>
    </reaction>
    <physiologicalReaction direction="left-to-right" evidence="21">
        <dbReference type="Rhea" id="RHEA:41605"/>
    </physiologicalReaction>
</comment>
<evidence type="ECO:0000256" key="22">
    <source>
        <dbReference type="RuleBase" id="RU368094"/>
    </source>
</evidence>
<evidence type="ECO:0000256" key="2">
    <source>
        <dbReference type="ARBA" id="ARBA00004916"/>
    </source>
</evidence>
<comment type="catalytic activity">
    <reaction evidence="15">
        <text>1-hexadecanoyl-2-(4Z,7Z,10Z,13Z,16Z,19Z-docosahexaenoyl)-sn-glycero-3-phosphoethanolamine + L-serine = 1-hexadecanoyl-2-(4Z,7Z,10Z,13Z,16Z,19Z-docosahexaenoyl)-sn-glycero-3-phosphoserine + ethanolamine</text>
        <dbReference type="Rhea" id="RHEA:41488"/>
        <dbReference type="ChEBI" id="CHEBI:33384"/>
        <dbReference type="ChEBI" id="CHEBI:57603"/>
        <dbReference type="ChEBI" id="CHEBI:78261"/>
        <dbReference type="ChEBI" id="CHEBI:78262"/>
    </reaction>
    <physiologicalReaction direction="left-to-right" evidence="15">
        <dbReference type="Rhea" id="RHEA:41489"/>
    </physiologicalReaction>
</comment>
<protein>
    <recommendedName>
        <fullName evidence="22">Phosphatidylserine synthase</fullName>
        <ecNumber evidence="22">2.7.8.29</ecNumber>
    </recommendedName>
    <alternativeName>
        <fullName evidence="22">Serine-exchange enzyme</fullName>
    </alternativeName>
</protein>
<dbReference type="EMBL" id="JAVRJZ010000435">
    <property type="protein sequence ID" value="KAK2702341.1"/>
    <property type="molecule type" value="Genomic_DNA"/>
</dbReference>
<dbReference type="EC" id="2.7.8.29" evidence="22"/>
<evidence type="ECO:0000256" key="15">
    <source>
        <dbReference type="ARBA" id="ARBA00035833"/>
    </source>
</evidence>
<comment type="pathway">
    <text evidence="2 22">Phospholipid metabolism; phosphatidylserine biosynthesis.</text>
</comment>
<dbReference type="Pfam" id="PF03034">
    <property type="entry name" value="PSS"/>
    <property type="match status" value="1"/>
</dbReference>
<evidence type="ECO:0000256" key="18">
    <source>
        <dbReference type="ARBA" id="ARBA00036428"/>
    </source>
</evidence>
<comment type="catalytic activity">
    <reaction evidence="16">
        <text>1-(1Z-octadecenyl)-2-(9Z-octadecenoyl)-sn-glycero-3-phosphoethanolamine + L-serine = 1-(1Z-octadecenyl)-2-(9Z-octadecenoyl)-sn-glycero-3-phospho-L-serine + ethanolamine</text>
        <dbReference type="Rhea" id="RHEA:41600"/>
        <dbReference type="ChEBI" id="CHEBI:33384"/>
        <dbReference type="ChEBI" id="CHEBI:57603"/>
        <dbReference type="ChEBI" id="CHEBI:78340"/>
        <dbReference type="ChEBI" id="CHEBI:78341"/>
    </reaction>
    <physiologicalReaction direction="left-to-right" evidence="16">
        <dbReference type="Rhea" id="RHEA:41601"/>
    </physiologicalReaction>
</comment>
<keyword evidence="7 22" id="KW-0812">Transmembrane</keyword>
<comment type="function">
    <text evidence="22">Catalyzes a base-exchange reaction in which the polar head group of phosphatidylethanolamine (PE) is replaced by L-serine.</text>
</comment>
<feature type="transmembrane region" description="Helical" evidence="22">
    <location>
        <begin position="238"/>
        <end position="256"/>
    </location>
</feature>